<evidence type="ECO:0000313" key="2">
    <source>
        <dbReference type="Proteomes" id="UP000814140"/>
    </source>
</evidence>
<reference evidence="1" key="1">
    <citation type="submission" date="2021-03" db="EMBL/GenBank/DDBJ databases">
        <authorList>
            <consortium name="DOE Joint Genome Institute"/>
            <person name="Ahrendt S."/>
            <person name="Looney B.P."/>
            <person name="Miyauchi S."/>
            <person name="Morin E."/>
            <person name="Drula E."/>
            <person name="Courty P.E."/>
            <person name="Chicoki N."/>
            <person name="Fauchery L."/>
            <person name="Kohler A."/>
            <person name="Kuo A."/>
            <person name="Labutti K."/>
            <person name="Pangilinan J."/>
            <person name="Lipzen A."/>
            <person name="Riley R."/>
            <person name="Andreopoulos W."/>
            <person name="He G."/>
            <person name="Johnson J."/>
            <person name="Barry K.W."/>
            <person name="Grigoriev I.V."/>
            <person name="Nagy L."/>
            <person name="Hibbett D."/>
            <person name="Henrissat B."/>
            <person name="Matheny P.B."/>
            <person name="Labbe J."/>
            <person name="Martin F."/>
        </authorList>
    </citation>
    <scope>NUCLEOTIDE SEQUENCE</scope>
    <source>
        <strain evidence="1">HHB10654</strain>
    </source>
</reference>
<organism evidence="1 2">
    <name type="scientific">Artomyces pyxidatus</name>
    <dbReference type="NCBI Taxonomy" id="48021"/>
    <lineage>
        <taxon>Eukaryota</taxon>
        <taxon>Fungi</taxon>
        <taxon>Dikarya</taxon>
        <taxon>Basidiomycota</taxon>
        <taxon>Agaricomycotina</taxon>
        <taxon>Agaricomycetes</taxon>
        <taxon>Russulales</taxon>
        <taxon>Auriscalpiaceae</taxon>
        <taxon>Artomyces</taxon>
    </lineage>
</organism>
<dbReference type="Proteomes" id="UP000814140">
    <property type="component" value="Unassembled WGS sequence"/>
</dbReference>
<evidence type="ECO:0000313" key="1">
    <source>
        <dbReference type="EMBL" id="KAI0066219.1"/>
    </source>
</evidence>
<comment type="caution">
    <text evidence="1">The sequence shown here is derived from an EMBL/GenBank/DDBJ whole genome shotgun (WGS) entry which is preliminary data.</text>
</comment>
<gene>
    <name evidence="1" type="ORF">BV25DRAFT_1516494</name>
</gene>
<accession>A0ACB8TBD6</accession>
<keyword evidence="2" id="KW-1185">Reference proteome</keyword>
<name>A0ACB8TBD6_9AGAM</name>
<proteinExistence type="predicted"/>
<reference evidence="1" key="2">
    <citation type="journal article" date="2022" name="New Phytol.">
        <title>Evolutionary transition to the ectomycorrhizal habit in the genomes of a hyperdiverse lineage of mushroom-forming fungi.</title>
        <authorList>
            <person name="Looney B."/>
            <person name="Miyauchi S."/>
            <person name="Morin E."/>
            <person name="Drula E."/>
            <person name="Courty P.E."/>
            <person name="Kohler A."/>
            <person name="Kuo A."/>
            <person name="LaButti K."/>
            <person name="Pangilinan J."/>
            <person name="Lipzen A."/>
            <person name="Riley R."/>
            <person name="Andreopoulos W."/>
            <person name="He G."/>
            <person name="Johnson J."/>
            <person name="Nolan M."/>
            <person name="Tritt A."/>
            <person name="Barry K.W."/>
            <person name="Grigoriev I.V."/>
            <person name="Nagy L.G."/>
            <person name="Hibbett D."/>
            <person name="Henrissat B."/>
            <person name="Matheny P.B."/>
            <person name="Labbe J."/>
            <person name="Martin F.M."/>
        </authorList>
    </citation>
    <scope>NUCLEOTIDE SEQUENCE</scope>
    <source>
        <strain evidence="1">HHB10654</strain>
    </source>
</reference>
<protein>
    <submittedName>
        <fullName evidence="1">Uncharacterized protein</fullName>
    </submittedName>
</protein>
<sequence length="438" mass="49203">MFTRSKAAPVTVRLTPGLYQRLTPTIVTHLFHIESIALVKDWPEIDLEVFMQSLTEAAPLLESLHVFNVSYDRNITVPINMFGNCTPRLRNLHLCRCIFSWAWFSFQGLERLHVSCKPKNRGPLMGHDKFWDFLDNIRHTLRSITLIDCLPSRPISDSRNRVIKFQTLAQISLTGTALECIQFLHSVDIPISTSLSLSLSSEAGADVCYEALPFVSEHLSRARVFIQEVTLDAAWDGPGRFCFSVLASDDLSPKGAACIAFSLSWRGPHETIILPVARRILDALPIRNIQRLCVDSEEFPWTPALWRGIYGDFKDIRSLHISGPAFDGLCDTSLIPTDGPDENIEPGTHQPTNGSLQTGHLLFPRLARLLLYHVDLLMTEDATIRNTPFFSWLSRHGQHALTTLEIEECYTAPQDVEAMAQVVAQVSWDGITNGLECL</sequence>
<dbReference type="EMBL" id="MU277193">
    <property type="protein sequence ID" value="KAI0066219.1"/>
    <property type="molecule type" value="Genomic_DNA"/>
</dbReference>